<comment type="caution">
    <text evidence="5">The sequence shown here is derived from an EMBL/GenBank/DDBJ whole genome shotgun (WGS) entry which is preliminary data.</text>
</comment>
<dbReference type="Pfam" id="PF00378">
    <property type="entry name" value="ECH_1"/>
    <property type="match status" value="1"/>
</dbReference>
<keyword evidence="2" id="KW-0456">Lyase</keyword>
<dbReference type="InterPro" id="IPR014748">
    <property type="entry name" value="Enoyl-CoA_hydra_C"/>
</dbReference>
<evidence type="ECO:0000256" key="2">
    <source>
        <dbReference type="ARBA" id="ARBA00023239"/>
    </source>
</evidence>
<dbReference type="RefSeq" id="WP_369204361.1">
    <property type="nucleotide sequence ID" value="NZ_JBFNXQ010000012.1"/>
</dbReference>
<protein>
    <submittedName>
        <fullName evidence="5">Enoyl-CoA hydratase/isomerase family protein</fullName>
    </submittedName>
</protein>
<sequence length="287" mass="30035">MSEPTRAEHLRVTRDGAVTVLTIDRPEKRNALTADMWAALPGVLAGLAEDPAVRVLVVTGAGPSFCAGADIGDLLGGPDAEDPMARLRRDNLAAQAALRDFPRPTIAMVRGHCIGGGVELATCCDLRFTDPTGVFGVTPAKVGIVYTPTSTRQLVQLVGPSTARYLLYSGELVDAATALRTGLVDRLLEAGDLAGEVRRFAEVLASRSALTQRAAKEIVAAIGSGGDGETEAARWYRETVASGELAEGVAAFTERRPPRFPWGRTPSSPPSAGPGRDPGRGRGEAPA</sequence>
<dbReference type="InterPro" id="IPR029045">
    <property type="entry name" value="ClpP/crotonase-like_dom_sf"/>
</dbReference>
<comment type="similarity">
    <text evidence="1 3">Belongs to the enoyl-CoA hydratase/isomerase family.</text>
</comment>
<evidence type="ECO:0000256" key="1">
    <source>
        <dbReference type="ARBA" id="ARBA00005254"/>
    </source>
</evidence>
<reference evidence="5 6" key="1">
    <citation type="submission" date="2024-06" db="EMBL/GenBank/DDBJ databases">
        <title>Draft genome sequence of Geodermatophilus badlandi, a novel member of the Geodermatophilaceae isolated from badland sedimentary rocks in the Red desert, Wyoming, USA.</title>
        <authorList>
            <person name="Ben Tekaya S."/>
            <person name="Nouioui I."/>
            <person name="Flores G.M."/>
            <person name="Shaal M.N."/>
            <person name="Bredoire F."/>
            <person name="Basile F."/>
            <person name="Van Diepen L."/>
            <person name="Ward N.L."/>
        </authorList>
    </citation>
    <scope>NUCLEOTIDE SEQUENCE [LARGE SCALE GENOMIC DNA]</scope>
    <source>
        <strain evidence="5 6">WL48A</strain>
    </source>
</reference>
<dbReference type="PANTHER" id="PTHR11941">
    <property type="entry name" value="ENOYL-COA HYDRATASE-RELATED"/>
    <property type="match status" value="1"/>
</dbReference>
<dbReference type="PANTHER" id="PTHR11941:SF127">
    <property type="entry name" value="ENOYL-COA HYDRATASE ECHA18 (ENOYL HYDRASE) (UNSATURATED ACYL-COA HYDRATASE) (CROTONASE)-RELATED"/>
    <property type="match status" value="1"/>
</dbReference>
<dbReference type="CDD" id="cd06558">
    <property type="entry name" value="crotonase-like"/>
    <property type="match status" value="1"/>
</dbReference>
<evidence type="ECO:0000256" key="4">
    <source>
        <dbReference type="SAM" id="MobiDB-lite"/>
    </source>
</evidence>
<gene>
    <name evidence="5" type="ORF">ABQ292_06285</name>
</gene>
<dbReference type="SUPFAM" id="SSF52096">
    <property type="entry name" value="ClpP/crotonase"/>
    <property type="match status" value="1"/>
</dbReference>
<name>A0ABV3XBN3_9ACTN</name>
<keyword evidence="6" id="KW-1185">Reference proteome</keyword>
<evidence type="ECO:0000313" key="6">
    <source>
        <dbReference type="Proteomes" id="UP001560045"/>
    </source>
</evidence>
<feature type="region of interest" description="Disordered" evidence="4">
    <location>
        <begin position="250"/>
        <end position="287"/>
    </location>
</feature>
<dbReference type="PROSITE" id="PS00166">
    <property type="entry name" value="ENOYL_COA_HYDRATASE"/>
    <property type="match status" value="1"/>
</dbReference>
<dbReference type="InterPro" id="IPR018376">
    <property type="entry name" value="Enoyl-CoA_hyd/isom_CS"/>
</dbReference>
<dbReference type="Gene3D" id="1.10.12.10">
    <property type="entry name" value="Lyase 2-enoyl-coa Hydratase, Chain A, domain 2"/>
    <property type="match status" value="1"/>
</dbReference>
<dbReference type="Gene3D" id="3.90.226.10">
    <property type="entry name" value="2-enoyl-CoA Hydratase, Chain A, domain 1"/>
    <property type="match status" value="1"/>
</dbReference>
<dbReference type="InterPro" id="IPR001753">
    <property type="entry name" value="Enoyl-CoA_hydra/iso"/>
</dbReference>
<dbReference type="EMBL" id="JBFNXQ010000012">
    <property type="protein sequence ID" value="MEX5717973.1"/>
    <property type="molecule type" value="Genomic_DNA"/>
</dbReference>
<accession>A0ABV3XBN3</accession>
<evidence type="ECO:0000256" key="3">
    <source>
        <dbReference type="RuleBase" id="RU003707"/>
    </source>
</evidence>
<dbReference type="Proteomes" id="UP001560045">
    <property type="component" value="Unassembled WGS sequence"/>
</dbReference>
<proteinExistence type="inferred from homology"/>
<evidence type="ECO:0000313" key="5">
    <source>
        <dbReference type="EMBL" id="MEX5717973.1"/>
    </source>
</evidence>
<feature type="compositionally biased region" description="Basic and acidic residues" evidence="4">
    <location>
        <begin position="277"/>
        <end position="287"/>
    </location>
</feature>
<organism evidence="5 6">
    <name type="scientific">Geodermatophilus maliterrae</name>
    <dbReference type="NCBI Taxonomy" id="3162531"/>
    <lineage>
        <taxon>Bacteria</taxon>
        <taxon>Bacillati</taxon>
        <taxon>Actinomycetota</taxon>
        <taxon>Actinomycetes</taxon>
        <taxon>Geodermatophilales</taxon>
        <taxon>Geodermatophilaceae</taxon>
        <taxon>Geodermatophilus</taxon>
    </lineage>
</organism>